<gene>
    <name evidence="3" type="ORF">NCTC10122_00068</name>
</gene>
<evidence type="ECO:0000256" key="1">
    <source>
        <dbReference type="SAM" id="MobiDB-lite"/>
    </source>
</evidence>
<keyword evidence="2" id="KW-0472">Membrane</keyword>
<evidence type="ECO:0008006" key="5">
    <source>
        <dbReference type="Google" id="ProtNLM"/>
    </source>
</evidence>
<feature type="transmembrane region" description="Helical" evidence="2">
    <location>
        <begin position="35"/>
        <end position="56"/>
    </location>
</feature>
<feature type="compositionally biased region" description="Basic and acidic residues" evidence="1">
    <location>
        <begin position="1"/>
        <end position="13"/>
    </location>
</feature>
<dbReference type="NCBIfam" id="NF045833">
    <property type="entry name" value="P80_membrane"/>
    <property type="match status" value="1"/>
</dbReference>
<dbReference type="Proteomes" id="UP000290942">
    <property type="component" value="Chromosome"/>
</dbReference>
<dbReference type="EMBL" id="LR214970">
    <property type="protein sequence ID" value="VEU60480.1"/>
    <property type="molecule type" value="Genomic_DNA"/>
</dbReference>
<keyword evidence="2" id="KW-1133">Transmembrane helix</keyword>
<evidence type="ECO:0000256" key="2">
    <source>
        <dbReference type="SAM" id="Phobius"/>
    </source>
</evidence>
<protein>
    <recommendedName>
        <fullName evidence="5">Membrane protein P80</fullName>
    </recommendedName>
</protein>
<evidence type="ECO:0000313" key="3">
    <source>
        <dbReference type="EMBL" id="VEU60480.1"/>
    </source>
</evidence>
<dbReference type="RefSeq" id="WP_129687432.1">
    <property type="nucleotide sequence ID" value="NZ_LR214970.1"/>
</dbReference>
<accession>A0A449A8G8</accession>
<feature type="region of interest" description="Disordered" evidence="1">
    <location>
        <begin position="1"/>
        <end position="29"/>
    </location>
</feature>
<name>A0A449A8G8_9BACT</name>
<reference evidence="3 4" key="1">
    <citation type="submission" date="2019-01" db="EMBL/GenBank/DDBJ databases">
        <authorList>
            <consortium name="Pathogen Informatics"/>
        </authorList>
    </citation>
    <scope>NUCLEOTIDE SEQUENCE [LARGE SCALE GENOMIC DNA]</scope>
    <source>
        <strain evidence="3 4">NCTC10122</strain>
    </source>
</reference>
<keyword evidence="2" id="KW-0812">Transmembrane</keyword>
<proteinExistence type="predicted"/>
<dbReference type="AlphaFoldDB" id="A0A449A8G8"/>
<organism evidence="3 4">
    <name type="scientific">Mycoplasmopsis bovigenitalium</name>
    <dbReference type="NCBI Taxonomy" id="2112"/>
    <lineage>
        <taxon>Bacteria</taxon>
        <taxon>Bacillati</taxon>
        <taxon>Mycoplasmatota</taxon>
        <taxon>Mycoplasmoidales</taxon>
        <taxon>Metamycoplasmataceae</taxon>
        <taxon>Mycoplasmopsis</taxon>
    </lineage>
</organism>
<feature type="compositionally biased region" description="Polar residues" evidence="1">
    <location>
        <begin position="15"/>
        <end position="25"/>
    </location>
</feature>
<evidence type="ECO:0000313" key="4">
    <source>
        <dbReference type="Proteomes" id="UP000290942"/>
    </source>
</evidence>
<sequence length="733" mass="85256">MAKRKETFFERLTRKNAQQEENQNPKSKKSRNWKFWTISSLLTLALAAGISAPLIAQSLNKNYEQPLPDNTPVFSYKTPGSNSNNEVKFYIKDLKSNKLADDANDPKKVLDNVFRHALFYLYNKEVEASKEYQRLWNSSRKEDDKQRNDIALKTIKELKEKHRGSLLDVKNLLIKTYGFDKWEQAFNEMLVKSFNGAKNIDEAVDFKVYESIRNDALRRFSLNTSFNINDIDRTATSDIFKLDKNGNLTNEILYKKGEKVFKFFQKDKNYFEMDQIKEKMTFMTNSFVTDDSYKSAEGFINHYLSKHNPFLISQFTLPGIAPSKKVDGQEPKWNFDKNAVKKLMFYWPAQGENNFKAIPAFDKIKENFKSYDELVAKAKENSSSTINQEIAEYSSVLAQLSLDEQEIKTNWGSTGLTSIDDLLVGGGDKTLKAFSQLSDLYTNNIPEVDLFKELQNIREKIISEFKLPNVDANNIKSQSKQEAQTEIGKFNKELQKIFDEASDVKKEGIYTEKFNELIVKPLVKLFENNGQIQTVYRLKDSKDVLIILTSKGITLINVKAIDKIKEYENKQKSEILKEMIKSDFLLSNKYKNSISGKKYNALQLINQSLTQQQYVLEKMLNEDEFLKYLKEQKNIYAFDENKKPIENAKYNDKDIEKIKQYNKNILIAEDVQRNFNLTKSVDNWMKDRAQGKYDSNFIYKDEKVFFPNSTKNKDKDASALVFEKLNELRKGIK</sequence>